<accession>A0A9P6ZFK0</accession>
<dbReference type="AlphaFoldDB" id="A0A9P6ZFK0"/>
<sequence>MPSTGGKLAKSMAPISTVGANDEALNSSSGLEDILRGEYEPFAYRVGPGVDGDPHTSAINMRIQRRMEIATTGVHEMLAEAFSLLETPEQGDDRKPANDHAEERQERDNGTLITSRTCMHRAMQDEVTHTKAVWQLIRLARALRVEVGEVMKDCAASTDETSPHKTECINRHMSSVSIMAHQIMIACATILKNSSTGLGHKGDGEWVKKRADKRELCVWTVIELCRRSLQEVQAMVLNSIDW</sequence>
<feature type="compositionally biased region" description="Basic and acidic residues" evidence="1">
    <location>
        <begin position="91"/>
        <end position="109"/>
    </location>
</feature>
<proteinExistence type="predicted"/>
<protein>
    <submittedName>
        <fullName evidence="2">Uncharacterized protein</fullName>
    </submittedName>
</protein>
<evidence type="ECO:0000313" key="3">
    <source>
        <dbReference type="Proteomes" id="UP000714275"/>
    </source>
</evidence>
<reference evidence="2" key="1">
    <citation type="journal article" date="2020" name="New Phytol.">
        <title>Comparative genomics reveals dynamic genome evolution in host specialist ectomycorrhizal fungi.</title>
        <authorList>
            <person name="Lofgren L.A."/>
            <person name="Nguyen N.H."/>
            <person name="Vilgalys R."/>
            <person name="Ruytinx J."/>
            <person name="Liao H.L."/>
            <person name="Branco S."/>
            <person name="Kuo A."/>
            <person name="LaButti K."/>
            <person name="Lipzen A."/>
            <person name="Andreopoulos W."/>
            <person name="Pangilinan J."/>
            <person name="Riley R."/>
            <person name="Hundley H."/>
            <person name="Na H."/>
            <person name="Barry K."/>
            <person name="Grigoriev I.V."/>
            <person name="Stajich J.E."/>
            <person name="Kennedy P.G."/>
        </authorList>
    </citation>
    <scope>NUCLEOTIDE SEQUENCE</scope>
    <source>
        <strain evidence="2">DOB743</strain>
    </source>
</reference>
<name>A0A9P6ZFK0_9AGAM</name>
<dbReference type="OrthoDB" id="2689416at2759"/>
<organism evidence="2 3">
    <name type="scientific">Suillus placidus</name>
    <dbReference type="NCBI Taxonomy" id="48579"/>
    <lineage>
        <taxon>Eukaryota</taxon>
        <taxon>Fungi</taxon>
        <taxon>Dikarya</taxon>
        <taxon>Basidiomycota</taxon>
        <taxon>Agaricomycotina</taxon>
        <taxon>Agaricomycetes</taxon>
        <taxon>Agaricomycetidae</taxon>
        <taxon>Boletales</taxon>
        <taxon>Suillineae</taxon>
        <taxon>Suillaceae</taxon>
        <taxon>Suillus</taxon>
    </lineage>
</organism>
<dbReference type="Proteomes" id="UP000714275">
    <property type="component" value="Unassembled WGS sequence"/>
</dbReference>
<evidence type="ECO:0000256" key="1">
    <source>
        <dbReference type="SAM" id="MobiDB-lite"/>
    </source>
</evidence>
<comment type="caution">
    <text evidence="2">The sequence shown here is derived from an EMBL/GenBank/DDBJ whole genome shotgun (WGS) entry which is preliminary data.</text>
</comment>
<keyword evidence="3" id="KW-1185">Reference proteome</keyword>
<dbReference type="EMBL" id="JABBWD010000443">
    <property type="protein sequence ID" value="KAG1760691.1"/>
    <property type="molecule type" value="Genomic_DNA"/>
</dbReference>
<evidence type="ECO:0000313" key="2">
    <source>
        <dbReference type="EMBL" id="KAG1760691.1"/>
    </source>
</evidence>
<feature type="region of interest" description="Disordered" evidence="1">
    <location>
        <begin position="85"/>
        <end position="109"/>
    </location>
</feature>
<gene>
    <name evidence="2" type="ORF">EV702DRAFT_1207742</name>
</gene>